<dbReference type="SMART" id="SM00642">
    <property type="entry name" value="Aamy"/>
    <property type="match status" value="1"/>
</dbReference>
<keyword evidence="4" id="KW-0732">Signal</keyword>
<dbReference type="CDD" id="cd11316">
    <property type="entry name" value="AmyAc_bac2_AmyA"/>
    <property type="match status" value="1"/>
</dbReference>
<comment type="caution">
    <text evidence="6">The sequence shown here is derived from an EMBL/GenBank/DDBJ whole genome shotgun (WGS) entry which is preliminary data.</text>
</comment>
<evidence type="ECO:0000313" key="7">
    <source>
        <dbReference type="Proteomes" id="UP000886787"/>
    </source>
</evidence>
<dbReference type="GO" id="GO:0004556">
    <property type="term" value="F:alpha-amylase activity"/>
    <property type="evidence" value="ECO:0007669"/>
    <property type="project" value="UniProtKB-UniRule"/>
</dbReference>
<dbReference type="GO" id="GO:0043169">
    <property type="term" value="F:cation binding"/>
    <property type="evidence" value="ECO:0007669"/>
    <property type="project" value="InterPro"/>
</dbReference>
<dbReference type="EC" id="3.2.1.1" evidence="3"/>
<proteinExistence type="inferred from homology"/>
<dbReference type="GO" id="GO:0009313">
    <property type="term" value="P:oligosaccharide catabolic process"/>
    <property type="evidence" value="ECO:0007669"/>
    <property type="project" value="TreeGrafter"/>
</dbReference>
<keyword evidence="3" id="KW-0378">Hydrolase</keyword>
<dbReference type="Proteomes" id="UP000886787">
    <property type="component" value="Unassembled WGS sequence"/>
</dbReference>
<organism evidence="6 7">
    <name type="scientific">Candidatus Scatavimonas merdigallinarum</name>
    <dbReference type="NCBI Taxonomy" id="2840914"/>
    <lineage>
        <taxon>Bacteria</taxon>
        <taxon>Bacillati</taxon>
        <taxon>Bacillota</taxon>
        <taxon>Clostridia</taxon>
        <taxon>Eubacteriales</taxon>
        <taxon>Oscillospiraceae</taxon>
        <taxon>Oscillospiraceae incertae sedis</taxon>
        <taxon>Candidatus Scatavimonas</taxon>
    </lineage>
</organism>
<gene>
    <name evidence="6" type="ORF">IAD32_06235</name>
</gene>
<sequence length="545" mass="60643">MAKKALCLLLACSMAALTFLAGCNTQPQQATAVASDDKYRNFYEIFVYSFCDSDGDGIGDINGITQKLDYLNDGDPNGGDDLGIDGIWLMPIMPSPSYHKYDVTDYYDIHPDYGTLEDFERFTAECEKRGIDVIIDLVLNHTSSEHPWFIAASEELQQGKTDGYARYYSMPADGARVSGFSYQFFPGTNYSYECNFSGGMPELNLSNEAVREEIKKIMQFWVDKGVSGFRLDAVKYFDSPDTDRVEFMTWLNEAGREIKEDIYFVGEDWDGNSAIAQSYESGMDSMFNFTFSNSGGRLLSGVNSKNAKSILSAAKNWNDLLKGRNENAIDAVFLSNHDMARSANAFSGNLQEMKTAAALYMFLPGNSFIYYGEEVGLESGTDNDASFRIAMPWSYEGDGSGTVLEPPPGVVEENVELWSPEESAEEQQKNENSLMQFYSKIIDIKLQNPEIARGTIQEIVETDIGNVAGYVTKYEDSSLMLMHNLGEEERVVEISKDYLDYQGICAQLTALDPTGTDADGNNIYPQCKLEGTTLTIPARTTVLLK</sequence>
<dbReference type="Pfam" id="PF00128">
    <property type="entry name" value="Alpha-amylase"/>
    <property type="match status" value="1"/>
</dbReference>
<feature type="chain" id="PRO_5039460377" description="Alpha-amylase" evidence="4">
    <location>
        <begin position="22"/>
        <end position="545"/>
    </location>
</feature>
<evidence type="ECO:0000256" key="1">
    <source>
        <dbReference type="ARBA" id="ARBA00008061"/>
    </source>
</evidence>
<evidence type="ECO:0000256" key="3">
    <source>
        <dbReference type="RuleBase" id="RU361134"/>
    </source>
</evidence>
<dbReference type="InterPro" id="IPR045857">
    <property type="entry name" value="O16G_dom_2"/>
</dbReference>
<dbReference type="PROSITE" id="PS51257">
    <property type="entry name" value="PROKAR_LIPOPROTEIN"/>
    <property type="match status" value="1"/>
</dbReference>
<dbReference type="SUPFAM" id="SSF51445">
    <property type="entry name" value="(Trans)glycosidases"/>
    <property type="match status" value="1"/>
</dbReference>
<keyword evidence="3" id="KW-0326">Glycosidase</keyword>
<evidence type="ECO:0000313" key="6">
    <source>
        <dbReference type="EMBL" id="HIQ80865.1"/>
    </source>
</evidence>
<feature type="signal peptide" evidence="4">
    <location>
        <begin position="1"/>
        <end position="21"/>
    </location>
</feature>
<protein>
    <recommendedName>
        <fullName evidence="3">Alpha-amylase</fullName>
        <ecNumber evidence="3">3.2.1.1</ecNumber>
    </recommendedName>
</protein>
<dbReference type="PRINTS" id="PR00110">
    <property type="entry name" value="ALPHAAMYLASE"/>
</dbReference>
<comment type="similarity">
    <text evidence="1 2">Belongs to the glycosyl hydrolase 13 family.</text>
</comment>
<dbReference type="PANTHER" id="PTHR10357">
    <property type="entry name" value="ALPHA-AMYLASE FAMILY MEMBER"/>
    <property type="match status" value="1"/>
</dbReference>
<reference evidence="6" key="2">
    <citation type="journal article" date="2021" name="PeerJ">
        <title>Extensive microbial diversity within the chicken gut microbiome revealed by metagenomics and culture.</title>
        <authorList>
            <person name="Gilroy R."/>
            <person name="Ravi A."/>
            <person name="Getino M."/>
            <person name="Pursley I."/>
            <person name="Horton D.L."/>
            <person name="Alikhan N.F."/>
            <person name="Baker D."/>
            <person name="Gharbi K."/>
            <person name="Hall N."/>
            <person name="Watson M."/>
            <person name="Adriaenssens E.M."/>
            <person name="Foster-Nyarko E."/>
            <person name="Jarju S."/>
            <person name="Secka A."/>
            <person name="Antonio M."/>
            <person name="Oren A."/>
            <person name="Chaudhuri R.R."/>
            <person name="La Ragione R."/>
            <person name="Hildebrand F."/>
            <person name="Pallen M.J."/>
        </authorList>
    </citation>
    <scope>NUCLEOTIDE SEQUENCE</scope>
    <source>
        <strain evidence="6">ChiSjej1B19-3389</strain>
    </source>
</reference>
<dbReference type="Gene3D" id="3.90.400.10">
    <property type="entry name" value="Oligo-1,6-glucosidase, Domain 2"/>
    <property type="match status" value="1"/>
</dbReference>
<reference evidence="6" key="1">
    <citation type="submission" date="2020-10" db="EMBL/GenBank/DDBJ databases">
        <authorList>
            <person name="Gilroy R."/>
        </authorList>
    </citation>
    <scope>NUCLEOTIDE SEQUENCE</scope>
    <source>
        <strain evidence="6">ChiSjej1B19-3389</strain>
    </source>
</reference>
<dbReference type="PANTHER" id="PTHR10357:SF179">
    <property type="entry name" value="NEUTRAL AND BASIC AMINO ACID TRANSPORT PROTEIN RBAT"/>
    <property type="match status" value="1"/>
</dbReference>
<evidence type="ECO:0000256" key="2">
    <source>
        <dbReference type="RuleBase" id="RU003615"/>
    </source>
</evidence>
<evidence type="ECO:0000259" key="5">
    <source>
        <dbReference type="SMART" id="SM00642"/>
    </source>
</evidence>
<keyword evidence="3" id="KW-0119">Carbohydrate metabolism</keyword>
<dbReference type="InterPro" id="IPR006046">
    <property type="entry name" value="Alpha_amylase"/>
</dbReference>
<dbReference type="Gene3D" id="3.20.20.80">
    <property type="entry name" value="Glycosidases"/>
    <property type="match status" value="1"/>
</dbReference>
<feature type="domain" description="Glycosyl hydrolase family 13 catalytic" evidence="5">
    <location>
        <begin position="44"/>
        <end position="445"/>
    </location>
</feature>
<dbReference type="AlphaFoldDB" id="A0A9D0ZHY6"/>
<evidence type="ECO:0000256" key="4">
    <source>
        <dbReference type="SAM" id="SignalP"/>
    </source>
</evidence>
<name>A0A9D0ZHY6_9FIRM</name>
<accession>A0A9D0ZHY6</accession>
<comment type="catalytic activity">
    <reaction evidence="3">
        <text>Endohydrolysis of (1-&gt;4)-alpha-D-glucosidic linkages in polysaccharides containing three or more (1-&gt;4)-alpha-linked D-glucose units.</text>
        <dbReference type="EC" id="3.2.1.1"/>
    </reaction>
</comment>
<dbReference type="InterPro" id="IPR017853">
    <property type="entry name" value="GH"/>
</dbReference>
<dbReference type="EMBL" id="DVFW01000028">
    <property type="protein sequence ID" value="HIQ80865.1"/>
    <property type="molecule type" value="Genomic_DNA"/>
</dbReference>
<dbReference type="InterPro" id="IPR006047">
    <property type="entry name" value="GH13_cat_dom"/>
</dbReference>